<dbReference type="Pfam" id="PF15779">
    <property type="entry name" value="LRRC37"/>
    <property type="match status" value="12"/>
</dbReference>
<feature type="compositionally biased region" description="Low complexity" evidence="1">
    <location>
        <begin position="245"/>
        <end position="258"/>
    </location>
</feature>
<gene>
    <name evidence="4" type="ORF">PAL_GLEAN10004277</name>
</gene>
<feature type="domain" description="Leucine-rich repeat-containing protein 37 N-terminal" evidence="3">
    <location>
        <begin position="1805"/>
        <end position="1876"/>
    </location>
</feature>
<dbReference type="EMBL" id="KB030578">
    <property type="protein sequence ID" value="ELK14202.1"/>
    <property type="molecule type" value="Genomic_DNA"/>
</dbReference>
<evidence type="ECO:0000259" key="3">
    <source>
        <dbReference type="Pfam" id="PF15779"/>
    </source>
</evidence>
<evidence type="ECO:0000313" key="4">
    <source>
        <dbReference type="EMBL" id="ELK14202.1"/>
    </source>
</evidence>
<feature type="compositionally biased region" description="Polar residues" evidence="1">
    <location>
        <begin position="572"/>
        <end position="582"/>
    </location>
</feature>
<feature type="domain" description="Leucine-rich repeat-containing protein 37 N-terminal" evidence="3">
    <location>
        <begin position="1098"/>
        <end position="1148"/>
    </location>
</feature>
<sequence length="2106" mass="229436">MSRLRLWDPRLLFTWQLLWLLVLAAQPPVLALDPVQLTSDPPWLPEPWSSHSSDFTTESPHALIPPADPGGFNNLGSPAADQMLALPQELTETLVPFSETDSDGDLPSGSDQFAVPHQDPNDKLTQHQRLPQEVPKLNWDQNQALSLPPQLEIVGTLSQLVKTSQRQEQQLQDDYLDPSMGIFHPEESLPMDFMPDKPSKSPEEVEISSLQEAQAHHLEPPEEFEPSLQQEALTQHPQSLEEVESFSPQAEAQAQQSSRELELPSEREKSPPGPLDTFEEVEHSSVQQEPPARRAEAPEEVETSPASEEGNVASPSRVEAQQLRLHGVTVNLQLTVTPTRAEEVEPAPVQKEPLAQPPESPEEAEPSPVQKEPPAQPPERPEEAEPSPGQEEAMAQPPEHPEEAEPSPVQEEPLAQPLEHPEEAELSPVQEEPLAQPLEHPEEAEPSPVQEEAMAQPLEHPEEVEPSPVQEEAEPLPEPPEEVESFPLQQEASDQYAQPHEEVTPAVFTIPMSDGIRGIGDQFQAYKSSLPKVTLKPKVIELTVTLEPTKDIESSTQQEVPPQLPEPFGAIPSQTQGESSAQPPEPPKEAESSLTQQETPAQSPEEAEPSAILQEQPAPPPEPSPGEVKQSPNQQEQPTQPPEHHEVKVSTPCHHHAQHSNLPNVTIKPADMQLTITAETTTAVGPSVQHEAEAQPSVPLNATQQRASGQTQAQLPKLSNITVQPVDVVVTVTPQVTNVVGTSSPRQESSTQSTLAPEQLKTLSSQQEVPDQHPTPVKNGKPCPIQQGVPNQPENLSEKTEPCPVQQENSTQPPQSSTDVVTQPSVHHEVTSSPLGSGKTQHTVLPNITVKSLDLGVSITPETTKVVEHSPVQQETPAQSPVLFNQVEVSPTQSKSLFQSSEFSKKVGSFPGQQEAIARTPDLPKEMKLSSFQQEALAEPSEPPKEIESSSTEQVSAYPPKPTEEIKLPTQEEALPQPSEKTESSSVLQEAPALPLKSLKEMEPSLTQQVVQTQPSEPPEKMEPSPSLQQAPHQSPETPKEDVVQIPVHNEVEVSAPGQDQAQHSNFPSFTVQPFDLGLSITPEPAAEIEHSTALQKTTAPPKHPKVTLPHPEQVQAKHSKLTEVTIQPLDLELAITPGLITEVELSPTVLKTPAKPPEPAMEVVVQPPEPPNEVVVQPPEPANEVVVQPPEPPNEVVVQPPEPPNEVVVQPPEPPNEVVVQPPEPPNEVVVQPPEPPNEVVVQPPEPPNEVVVQPPEPPNEVVVQPPEPPNEVVVQPPEPPNEVVVQPPEPPNEVVVQPPEPPNEVVVQPPEPPNEVVVQPPEPPNEVVVQPPEPPNEVVVQPPEPPNEVVVQPPEPPNEVVVQPPEPPNEVVVQPPEPPKEVVVQPPEPPNEVVVQPPEPPKEVVVQPPEPPNEVVVQPPEPAKEVVVQPPEPPNEVVFQPRLYQVTVPAPGQDQAQQLSSPNVTVQPLDLEFTVTPEPPVEAEYSTALQQITTFPQYPEVMLSRSEQVQVQHPTLSEVTVQPLDLELTITPESNIEVEPSPTMQENPTQPPEPPKEDVVQPPLHQEVTVPIPPTMQENPTQPPEPPKEDVVQPPLHQEVTVPIPRQYLPSPDVTVEPLELGLTLTPEPITEIERSTVPPEYPEVTLPHPEQVQSQHPNLTEATVQPLDMGLIITPESSIEAEPSPIIQETPIQPPEPPNEVIVQPQLYQELTVPPPGQDQVQHPLSPNVTVEPLDLGVTFTPEPTTEVKHSTALQQTAAPPEYPEVTLPHLEQVQSQHPSLAEFTAQPLDTEFTITPESSIEVEPSPIIQETPVQPPEPPNEVVVQPRLYQEVTVPAPGQSQAQPPTSPRVTVYPLDLGVSITSEPTEAKHSTTVQQTTAPSPEQPDVTLLHAENVQSQHPNLTEFTVQPMDLDITVTSGSNVEAETSPTMLKTPVQPPGTTSGGAVQYPFPQEVTVPTSSKDQGQDLKSPTVTVHHVNLELTITPEPTTEAKHSTALTNTTAPPEYPEVTVPHTKQVQSQLPNVTEVGLATVNPKVTITQQPESSETVLPTTEQNATINIDVCKLCACKDETLSCIGLSPKQRLRRVPVPESNIYNGTFTIL</sequence>
<feature type="region of interest" description="Disordered" evidence="1">
    <location>
        <begin position="1152"/>
        <end position="1419"/>
    </location>
</feature>
<feature type="region of interest" description="Disordered" evidence="1">
    <location>
        <begin position="1805"/>
        <end position="1825"/>
    </location>
</feature>
<feature type="domain" description="Leucine-rich repeat-containing protein 37 N-terminal" evidence="3">
    <location>
        <begin position="1022"/>
        <end position="1093"/>
    </location>
</feature>
<evidence type="ECO:0000313" key="5">
    <source>
        <dbReference type="Proteomes" id="UP000010552"/>
    </source>
</evidence>
<feature type="compositionally biased region" description="Low complexity" evidence="1">
    <location>
        <begin position="1161"/>
        <end position="1376"/>
    </location>
</feature>
<feature type="domain" description="Leucine-rich repeat-containing protein 37 N-terminal" evidence="3">
    <location>
        <begin position="1683"/>
        <end position="1755"/>
    </location>
</feature>
<reference evidence="5" key="1">
    <citation type="journal article" date="2013" name="Science">
        <title>Comparative analysis of bat genomes provides insight into the evolution of flight and immunity.</title>
        <authorList>
            <person name="Zhang G."/>
            <person name="Cowled C."/>
            <person name="Shi Z."/>
            <person name="Huang Z."/>
            <person name="Bishop-Lilly K.A."/>
            <person name="Fang X."/>
            <person name="Wynne J.W."/>
            <person name="Xiong Z."/>
            <person name="Baker M.L."/>
            <person name="Zhao W."/>
            <person name="Tachedjian M."/>
            <person name="Zhu Y."/>
            <person name="Zhou P."/>
            <person name="Jiang X."/>
            <person name="Ng J."/>
            <person name="Yang L."/>
            <person name="Wu L."/>
            <person name="Xiao J."/>
            <person name="Feng Y."/>
            <person name="Chen Y."/>
            <person name="Sun X."/>
            <person name="Zhang Y."/>
            <person name="Marsh G.A."/>
            <person name="Crameri G."/>
            <person name="Broder C.C."/>
            <person name="Frey K.G."/>
            <person name="Wang L.F."/>
            <person name="Wang J."/>
        </authorList>
    </citation>
    <scope>NUCLEOTIDE SEQUENCE [LARGE SCALE GENOMIC DNA]</scope>
</reference>
<dbReference type="InterPro" id="IPR015753">
    <property type="entry name" value="LRRC37"/>
</dbReference>
<feature type="compositionally biased region" description="Low complexity" evidence="1">
    <location>
        <begin position="1383"/>
        <end position="1398"/>
    </location>
</feature>
<dbReference type="Proteomes" id="UP000010552">
    <property type="component" value="Unassembled WGS sequence"/>
</dbReference>
<feature type="compositionally biased region" description="Polar residues" evidence="1">
    <location>
        <begin position="1028"/>
        <end position="1037"/>
    </location>
</feature>
<feature type="region of interest" description="Disordered" evidence="1">
    <location>
        <begin position="1629"/>
        <end position="1659"/>
    </location>
</feature>
<feature type="region of interest" description="Disordered" evidence="1">
    <location>
        <begin position="1738"/>
        <end position="1762"/>
    </location>
</feature>
<feature type="compositionally biased region" description="Polar residues" evidence="1">
    <location>
        <begin position="743"/>
        <end position="769"/>
    </location>
</feature>
<feature type="compositionally biased region" description="Polar residues" evidence="1">
    <location>
        <begin position="227"/>
        <end position="238"/>
    </location>
</feature>
<feature type="domain" description="Leucine-rich repeat-containing protein 37 N-terminal" evidence="3">
    <location>
        <begin position="280"/>
        <end position="347"/>
    </location>
</feature>
<feature type="chain" id="PRO_5003969468" evidence="2">
    <location>
        <begin position="32"/>
        <end position="2106"/>
    </location>
</feature>
<feature type="domain" description="Leucine-rich repeat-containing protein 37 N-terminal" evidence="3">
    <location>
        <begin position="482"/>
        <end position="556"/>
    </location>
</feature>
<feature type="domain" description="Leucine-rich repeat-containing protein 37 N-terminal" evidence="3">
    <location>
        <begin position="1927"/>
        <end position="1999"/>
    </location>
</feature>
<feature type="signal peptide" evidence="2">
    <location>
        <begin position="1"/>
        <end position="31"/>
    </location>
</feature>
<keyword evidence="5" id="KW-1185">Reference proteome</keyword>
<feature type="compositionally biased region" description="Low complexity" evidence="1">
    <location>
        <begin position="386"/>
        <end position="397"/>
    </location>
</feature>
<feature type="compositionally biased region" description="Polar residues" evidence="1">
    <location>
        <begin position="1058"/>
        <end position="1072"/>
    </location>
</feature>
<feature type="region of interest" description="Disordered" evidence="1">
    <location>
        <begin position="175"/>
        <end position="320"/>
    </location>
</feature>
<feature type="region of interest" description="Disordered" evidence="1">
    <location>
        <begin position="1926"/>
        <end position="1945"/>
    </location>
</feature>
<evidence type="ECO:0000256" key="1">
    <source>
        <dbReference type="SAM" id="MobiDB-lite"/>
    </source>
</evidence>
<feature type="compositionally biased region" description="Polar residues" evidence="1">
    <location>
        <begin position="592"/>
        <end position="602"/>
    </location>
</feature>
<feature type="domain" description="Leucine-rich repeat-containing protein 37 N-terminal" evidence="3">
    <location>
        <begin position="1575"/>
        <end position="1639"/>
    </location>
</feature>
<feature type="compositionally biased region" description="Polar residues" evidence="1">
    <location>
        <begin position="487"/>
        <end position="496"/>
    </location>
</feature>
<protein>
    <submittedName>
        <fullName evidence="4">Leucine-rich repeat-containing protein 37A2</fullName>
    </submittedName>
</protein>
<dbReference type="InterPro" id="IPR032754">
    <property type="entry name" value="LRRC37_N"/>
</dbReference>
<feature type="region of interest" description="Disordered" evidence="1">
    <location>
        <begin position="547"/>
        <end position="666"/>
    </location>
</feature>
<feature type="compositionally biased region" description="Polar residues" evidence="1">
    <location>
        <begin position="1005"/>
        <end position="1014"/>
    </location>
</feature>
<feature type="compositionally biased region" description="Polar residues" evidence="1">
    <location>
        <begin position="698"/>
        <end position="713"/>
    </location>
</feature>
<feature type="region of interest" description="Disordered" evidence="1">
    <location>
        <begin position="1532"/>
        <end position="1594"/>
    </location>
</feature>
<feature type="region of interest" description="Disordered" evidence="1">
    <location>
        <begin position="686"/>
        <end position="713"/>
    </location>
</feature>
<feature type="region of interest" description="Disordered" evidence="1">
    <location>
        <begin position="740"/>
        <end position="842"/>
    </location>
</feature>
<feature type="compositionally biased region" description="Polar residues" evidence="1">
    <location>
        <begin position="806"/>
        <end position="842"/>
    </location>
</feature>
<feature type="compositionally biased region" description="Low complexity" evidence="1">
    <location>
        <begin position="1405"/>
        <end position="1419"/>
    </location>
</feature>
<feature type="compositionally biased region" description="Basic and acidic residues" evidence="1">
    <location>
        <begin position="259"/>
        <end position="270"/>
    </location>
</feature>
<feature type="compositionally biased region" description="Basic and acidic residues" evidence="1">
    <location>
        <begin position="194"/>
        <end position="203"/>
    </location>
</feature>
<proteinExistence type="predicted"/>
<feature type="domain" description="Leucine-rich repeat-containing protein 37 N-terminal" evidence="3">
    <location>
        <begin position="606"/>
        <end position="687"/>
    </location>
</feature>
<dbReference type="PANTHER" id="PTHR23045">
    <property type="entry name" value="LEUCINE-RICH REPEAT-CONTAINING PROTEIN 37A"/>
    <property type="match status" value="1"/>
</dbReference>
<accession>L5KS10</accession>
<feature type="compositionally biased region" description="Acidic residues" evidence="1">
    <location>
        <begin position="471"/>
        <end position="484"/>
    </location>
</feature>
<feature type="domain" description="Leucine-rich repeat-containing protein 37 N-terminal" evidence="3">
    <location>
        <begin position="800"/>
        <end position="871"/>
    </location>
</feature>
<feature type="region of interest" description="Disordered" evidence="1">
    <location>
        <begin position="1867"/>
        <end position="1888"/>
    </location>
</feature>
<keyword evidence="2" id="KW-0732">Signal</keyword>
<evidence type="ECO:0000256" key="2">
    <source>
        <dbReference type="SAM" id="SignalP"/>
    </source>
</evidence>
<dbReference type="PANTHER" id="PTHR23045:SF9">
    <property type="entry name" value="LEUCINE RICH REPEAT CONTAINING 37A-RELATED"/>
    <property type="match status" value="1"/>
</dbReference>
<organism evidence="4 5">
    <name type="scientific">Pteropus alecto</name>
    <name type="common">Black flying fox</name>
    <dbReference type="NCBI Taxonomy" id="9402"/>
    <lineage>
        <taxon>Eukaryota</taxon>
        <taxon>Metazoa</taxon>
        <taxon>Chordata</taxon>
        <taxon>Craniata</taxon>
        <taxon>Vertebrata</taxon>
        <taxon>Euteleostomi</taxon>
        <taxon>Mammalia</taxon>
        <taxon>Eutheria</taxon>
        <taxon>Laurasiatheria</taxon>
        <taxon>Chiroptera</taxon>
        <taxon>Yinpterochiroptera</taxon>
        <taxon>Pteropodoidea</taxon>
        <taxon>Pteropodidae</taxon>
        <taxon>Pteropodinae</taxon>
        <taxon>Pteropus</taxon>
    </lineage>
</organism>
<feature type="compositionally biased region" description="Polar residues" evidence="1">
    <location>
        <begin position="1867"/>
        <end position="1885"/>
    </location>
</feature>
<feature type="domain" description="Leucine-rich repeat-containing protein 37 N-terminal" evidence="3">
    <location>
        <begin position="1494"/>
        <end position="1544"/>
    </location>
</feature>
<feature type="region of interest" description="Disordered" evidence="1">
    <location>
        <begin position="906"/>
        <end position="1117"/>
    </location>
</feature>
<name>L5KS10_PTEAL</name>
<dbReference type="InParanoid" id="L5KS10"/>
<feature type="region of interest" description="Disordered" evidence="1">
    <location>
        <begin position="97"/>
        <end position="123"/>
    </location>
</feature>
<feature type="domain" description="Leucine-rich repeat-containing protein 37 N-terminal" evidence="3">
    <location>
        <begin position="1426"/>
        <end position="1489"/>
    </location>
</feature>
<feature type="region of interest" description="Disordered" evidence="1">
    <location>
        <begin position="336"/>
        <end position="513"/>
    </location>
</feature>